<protein>
    <submittedName>
        <fullName evidence="2">Uncharacterized protein</fullName>
    </submittedName>
</protein>
<sequence>MPGFQVFTPSSTRGIQRMEKNVHLNYDLWCGEELPFLHDMVFKQGQAAYVALHGDFNATGVASLLMYGDSFAAISTSEGGAQNCTIFGSTEYDCSVGIEGLLPPISAHPSSSIPSNKRIDPSNTANQTDGSDAAGFAVGLLSPAFMSVLIGFLSFS</sequence>
<keyword evidence="1" id="KW-0472">Membrane</keyword>
<dbReference type="AlphaFoldDB" id="A0AAD2CKK4"/>
<evidence type="ECO:0000313" key="3">
    <source>
        <dbReference type="Proteomes" id="UP001295423"/>
    </source>
</evidence>
<dbReference type="EMBL" id="CAKOGP040000624">
    <property type="protein sequence ID" value="CAJ1937287.1"/>
    <property type="molecule type" value="Genomic_DNA"/>
</dbReference>
<feature type="transmembrane region" description="Helical" evidence="1">
    <location>
        <begin position="133"/>
        <end position="155"/>
    </location>
</feature>
<dbReference type="Proteomes" id="UP001295423">
    <property type="component" value="Unassembled WGS sequence"/>
</dbReference>
<comment type="caution">
    <text evidence="2">The sequence shown here is derived from an EMBL/GenBank/DDBJ whole genome shotgun (WGS) entry which is preliminary data.</text>
</comment>
<keyword evidence="1" id="KW-1133">Transmembrane helix</keyword>
<proteinExistence type="predicted"/>
<name>A0AAD2CKK4_9STRA</name>
<reference evidence="2" key="1">
    <citation type="submission" date="2023-08" db="EMBL/GenBank/DDBJ databases">
        <authorList>
            <person name="Audoor S."/>
            <person name="Bilcke G."/>
        </authorList>
    </citation>
    <scope>NUCLEOTIDE SEQUENCE</scope>
</reference>
<keyword evidence="1" id="KW-0812">Transmembrane</keyword>
<evidence type="ECO:0000256" key="1">
    <source>
        <dbReference type="SAM" id="Phobius"/>
    </source>
</evidence>
<accession>A0AAD2CKK4</accession>
<organism evidence="2 3">
    <name type="scientific">Cylindrotheca closterium</name>
    <dbReference type="NCBI Taxonomy" id="2856"/>
    <lineage>
        <taxon>Eukaryota</taxon>
        <taxon>Sar</taxon>
        <taxon>Stramenopiles</taxon>
        <taxon>Ochrophyta</taxon>
        <taxon>Bacillariophyta</taxon>
        <taxon>Bacillariophyceae</taxon>
        <taxon>Bacillariophycidae</taxon>
        <taxon>Bacillariales</taxon>
        <taxon>Bacillariaceae</taxon>
        <taxon>Cylindrotheca</taxon>
    </lineage>
</organism>
<evidence type="ECO:0000313" key="2">
    <source>
        <dbReference type="EMBL" id="CAJ1937287.1"/>
    </source>
</evidence>
<gene>
    <name evidence="2" type="ORF">CYCCA115_LOCUS5592</name>
</gene>
<keyword evidence="3" id="KW-1185">Reference proteome</keyword>